<organism evidence="1 2">
    <name type="scientific">Aromia moschata</name>
    <dbReference type="NCBI Taxonomy" id="1265417"/>
    <lineage>
        <taxon>Eukaryota</taxon>
        <taxon>Metazoa</taxon>
        <taxon>Ecdysozoa</taxon>
        <taxon>Arthropoda</taxon>
        <taxon>Hexapoda</taxon>
        <taxon>Insecta</taxon>
        <taxon>Pterygota</taxon>
        <taxon>Neoptera</taxon>
        <taxon>Endopterygota</taxon>
        <taxon>Coleoptera</taxon>
        <taxon>Polyphaga</taxon>
        <taxon>Cucujiformia</taxon>
        <taxon>Chrysomeloidea</taxon>
        <taxon>Cerambycidae</taxon>
        <taxon>Cerambycinae</taxon>
        <taxon>Callichromatini</taxon>
        <taxon>Aromia</taxon>
    </lineage>
</organism>
<comment type="caution">
    <text evidence="1">The sequence shown here is derived from an EMBL/GenBank/DDBJ whole genome shotgun (WGS) entry which is preliminary data.</text>
</comment>
<protein>
    <submittedName>
        <fullName evidence="1">Uncharacterized protein</fullName>
    </submittedName>
</protein>
<sequence>MFGGALRPSEVVVAGERGDAAAATSKFLGNGRDKLIFVKEFFVPNYILNSTYDRLAESSSLDGLQNTAKQWQQ</sequence>
<evidence type="ECO:0000313" key="2">
    <source>
        <dbReference type="Proteomes" id="UP001162162"/>
    </source>
</evidence>
<dbReference type="AlphaFoldDB" id="A0AAV8XFT7"/>
<name>A0AAV8XFT7_9CUCU</name>
<evidence type="ECO:0000313" key="1">
    <source>
        <dbReference type="EMBL" id="KAJ8937542.1"/>
    </source>
</evidence>
<proteinExistence type="predicted"/>
<dbReference type="EMBL" id="JAPWTK010000643">
    <property type="protein sequence ID" value="KAJ8937542.1"/>
    <property type="molecule type" value="Genomic_DNA"/>
</dbReference>
<keyword evidence="2" id="KW-1185">Reference proteome</keyword>
<reference evidence="1" key="1">
    <citation type="journal article" date="2023" name="Insect Mol. Biol.">
        <title>Genome sequencing provides insights into the evolution of gene families encoding plant cell wall-degrading enzymes in longhorned beetles.</title>
        <authorList>
            <person name="Shin N.R."/>
            <person name="Okamura Y."/>
            <person name="Kirsch R."/>
            <person name="Pauchet Y."/>
        </authorList>
    </citation>
    <scope>NUCLEOTIDE SEQUENCE</scope>
    <source>
        <strain evidence="1">AMC_N1</strain>
    </source>
</reference>
<accession>A0AAV8XFT7</accession>
<gene>
    <name evidence="1" type="ORF">NQ318_002759</name>
</gene>
<dbReference type="Proteomes" id="UP001162162">
    <property type="component" value="Unassembled WGS sequence"/>
</dbReference>